<evidence type="ECO:0000259" key="1">
    <source>
        <dbReference type="Pfam" id="PF12705"/>
    </source>
</evidence>
<reference evidence="2" key="1">
    <citation type="submission" date="2024-07" db="EMBL/GenBank/DDBJ databases">
        <title>Complete genome sequence of Prevotella sp. YM-2024 GTC17259.</title>
        <authorList>
            <person name="Hayashi M."/>
            <person name="Muto Y."/>
            <person name="Tanaka K."/>
            <person name="Niwa H."/>
        </authorList>
    </citation>
    <scope>NUCLEOTIDE SEQUENCE</scope>
    <source>
        <strain evidence="2">GTC17259</strain>
    </source>
</reference>
<protein>
    <submittedName>
        <fullName evidence="2">PD-(D/E)XK nuclease family protein</fullName>
    </submittedName>
</protein>
<gene>
    <name evidence="2" type="ORF">GTC17259_06640</name>
</gene>
<accession>A0AB33J1P3</accession>
<dbReference type="SUPFAM" id="SSF52540">
    <property type="entry name" value="P-loop containing nucleoside triphosphate hydrolases"/>
    <property type="match status" value="1"/>
</dbReference>
<name>A0AB33J1P3_9BACT</name>
<dbReference type="EMBL" id="AP035787">
    <property type="protein sequence ID" value="BFO75614.1"/>
    <property type="molecule type" value="Genomic_DNA"/>
</dbReference>
<dbReference type="InterPro" id="IPR038726">
    <property type="entry name" value="PDDEXK_AddAB-type"/>
</dbReference>
<sequence>MAASFLHYVAKDIIRKFGNNLAHVAVVFPNKRASLFLNEELAKIVDKPIWSPNYITISDLFCRHSTLEIADSIKLICDLHKVFVSCTQSTETLDQFYGWGQILLSDFDDIDKNMVSAQALFTNLKDIHQLDTSSYLTEEQIETLKKFFSNFPEDHESMIKHRFETLWNNLEHIYNGFRNSLKEQGLAYEGLLYREVAEDANIEFQYDSYIFVGFNMMQKVELQLCNRLKKEGKAFFYWDFDVNYTSQQYNSIEAGYYIKQHLIQYPNELDTASDEVYNNMSKPKNISFIAAPTENMQARYIGQWLRENNRMQAGKNTAIVLCDENLLPTVIHCIPTGAEQVNITTGYPLQLTPIASLIRLLVVLQLQGYRKDTQKFRTHWIERVLQHPHAKLLTPYTQELLERIQHKKQFYYSTQELSIAKDLELLFTFQSNIAEMASWLVNILKQVGINYGNSVKEGCQEKLPLLQESIFRTYTLVNRLSGLVASGDLDVAPITFQRLLNQLIQTTTIPFHGEPAVGLQFMGVLETRNLDFDHLLILSCNEGNMPRGVNDTSFIPYSIRKAFELTTIDNKISIYAYYFNRLIQRAKDITITYNNSTTDGQTGEMSRFMLQLLVESNHDIKRYIMNSDKAPTPGISKTIQKDGETYAALKNITKLSPTAINSYIRCQLRFYYRYIAGLTEPDNITDEGVDNRVFGNIFHKAAEQFYLPFLTQQRVVTQSDLQQAINGKGHVRLEYCIDEAFRTELFKTSDKVELEYSGLQFINREVLLTYLKQLLKTDMGQAPFRILGLEKKVETSIKLHTEEGEKELVLYGSIDRLDSIIAPNQEHFIRVIDYKTGGNDKMSVKDVQSIFTGTNLKNHTDYYLQAMLYAIIVRNDKTANPSLLPVSPSLLFIQHAAKEGFDPTLKIDGTKIVDILDYTETYMELLKEKLEELFNPQIPFTPTSDSNRCINCPYLKICKC</sequence>
<organism evidence="2">
    <name type="scientific">Prevotella sp. GTC17259</name>
    <dbReference type="NCBI Taxonomy" id="3236795"/>
    <lineage>
        <taxon>Bacteria</taxon>
        <taxon>Pseudomonadati</taxon>
        <taxon>Bacteroidota</taxon>
        <taxon>Bacteroidia</taxon>
        <taxon>Bacteroidales</taxon>
        <taxon>Prevotellaceae</taxon>
        <taxon>Prevotella</taxon>
    </lineage>
</organism>
<dbReference type="Gene3D" id="3.90.320.10">
    <property type="match status" value="1"/>
</dbReference>
<dbReference type="AlphaFoldDB" id="A0AB33J1P3"/>
<dbReference type="Pfam" id="PF12705">
    <property type="entry name" value="PDDEXK_1"/>
    <property type="match status" value="1"/>
</dbReference>
<dbReference type="InterPro" id="IPR027417">
    <property type="entry name" value="P-loop_NTPase"/>
</dbReference>
<proteinExistence type="predicted"/>
<evidence type="ECO:0000313" key="2">
    <source>
        <dbReference type="EMBL" id="BFO75614.1"/>
    </source>
</evidence>
<feature type="domain" description="PD-(D/E)XK endonuclease-like" evidence="1">
    <location>
        <begin position="655"/>
        <end position="959"/>
    </location>
</feature>
<dbReference type="InterPro" id="IPR011604">
    <property type="entry name" value="PDDEXK-like_dom_sf"/>
</dbReference>